<evidence type="ECO:0000256" key="1">
    <source>
        <dbReference type="ARBA" id="ARBA00004123"/>
    </source>
</evidence>
<dbReference type="PANTHER" id="PTHR20648">
    <property type="entry name" value="ELONGIN-C"/>
    <property type="match status" value="1"/>
</dbReference>
<evidence type="ECO:0000256" key="2">
    <source>
        <dbReference type="ARBA" id="ARBA00009993"/>
    </source>
</evidence>
<dbReference type="STRING" id="436907.A7TSM5"/>
<dbReference type="InterPro" id="IPR001232">
    <property type="entry name" value="SKP1-like"/>
</dbReference>
<accession>A7TSM5</accession>
<dbReference type="Proteomes" id="UP000000267">
    <property type="component" value="Unassembled WGS sequence"/>
</dbReference>
<dbReference type="GO" id="GO:0006511">
    <property type="term" value="P:ubiquitin-dependent protein catabolic process"/>
    <property type="evidence" value="ECO:0007669"/>
    <property type="project" value="EnsemblFungi"/>
</dbReference>
<dbReference type="FunFam" id="3.30.710.10:FF:000035">
    <property type="entry name" value="Elongin C transcription elongation factor"/>
    <property type="match status" value="1"/>
</dbReference>
<reference evidence="6 7" key="1">
    <citation type="journal article" date="2007" name="Proc. Natl. Acad. Sci. U.S.A.">
        <title>Independent sorting-out of thousands of duplicated gene pairs in two yeast species descended from a whole-genome duplication.</title>
        <authorList>
            <person name="Scannell D.R."/>
            <person name="Frank A.C."/>
            <person name="Conant G.C."/>
            <person name="Byrne K.P."/>
            <person name="Woolfit M."/>
            <person name="Wolfe K.H."/>
        </authorList>
    </citation>
    <scope>NUCLEOTIDE SEQUENCE [LARGE SCALE GENOMIC DNA]</scope>
    <source>
        <strain evidence="7">ATCC 22028 / DSM 70294 / BCRC 21397 / CBS 2163 / NBRC 10782 / NRRL Y-8283 / UCD 57-17</strain>
    </source>
</reference>
<dbReference type="KEGG" id="vpo:Kpol_333p8"/>
<dbReference type="SUPFAM" id="SSF54695">
    <property type="entry name" value="POZ domain"/>
    <property type="match status" value="1"/>
</dbReference>
<evidence type="ECO:0000256" key="3">
    <source>
        <dbReference type="ARBA" id="ARBA00021347"/>
    </source>
</evidence>
<comment type="similarity">
    <text evidence="2">Belongs to the SKP1 family.</text>
</comment>
<dbReference type="CDD" id="cd18321">
    <property type="entry name" value="BTB_POZ_EloC"/>
    <property type="match status" value="1"/>
</dbReference>
<dbReference type="Gene3D" id="3.30.710.10">
    <property type="entry name" value="Potassium Channel Kv1.1, Chain A"/>
    <property type="match status" value="1"/>
</dbReference>
<gene>
    <name evidence="6" type="ORF">Kpol_333p8</name>
</gene>
<dbReference type="GO" id="GO:0004842">
    <property type="term" value="F:ubiquitin-protein transferase activity"/>
    <property type="evidence" value="ECO:0007669"/>
    <property type="project" value="EnsemblFungi"/>
</dbReference>
<protein>
    <recommendedName>
        <fullName evidence="3">Elongin-C</fullName>
    </recommendedName>
</protein>
<keyword evidence="7" id="KW-1185">Reference proteome</keyword>
<evidence type="ECO:0000313" key="7">
    <source>
        <dbReference type="Proteomes" id="UP000000267"/>
    </source>
</evidence>
<dbReference type="InterPro" id="IPR011333">
    <property type="entry name" value="SKP1/BTB/POZ_sf"/>
</dbReference>
<comment type="subcellular location">
    <subcellularLocation>
        <location evidence="1">Nucleus</location>
    </subcellularLocation>
</comment>
<evidence type="ECO:0000256" key="4">
    <source>
        <dbReference type="ARBA" id="ARBA00023242"/>
    </source>
</evidence>
<organism evidence="7">
    <name type="scientific">Vanderwaltozyma polyspora (strain ATCC 22028 / DSM 70294 / BCRC 21397 / CBS 2163 / NBRC 10782 / NRRL Y-8283 / UCD 57-17)</name>
    <name type="common">Kluyveromyces polysporus</name>
    <dbReference type="NCBI Taxonomy" id="436907"/>
    <lineage>
        <taxon>Eukaryota</taxon>
        <taxon>Fungi</taxon>
        <taxon>Dikarya</taxon>
        <taxon>Ascomycota</taxon>
        <taxon>Saccharomycotina</taxon>
        <taxon>Saccharomycetes</taxon>
        <taxon>Saccharomycetales</taxon>
        <taxon>Saccharomycetaceae</taxon>
        <taxon>Vanderwaltozyma</taxon>
    </lineage>
</organism>
<dbReference type="OrthoDB" id="249087at2759"/>
<dbReference type="GO" id="GO:0031463">
    <property type="term" value="C:Cul3-RING ubiquitin ligase complex"/>
    <property type="evidence" value="ECO:0007669"/>
    <property type="project" value="EnsemblFungi"/>
</dbReference>
<dbReference type="Pfam" id="PF03931">
    <property type="entry name" value="Skp1_POZ"/>
    <property type="match status" value="1"/>
</dbReference>
<name>A7TSM5_VANPO</name>
<evidence type="ECO:0000259" key="5">
    <source>
        <dbReference type="Pfam" id="PF03931"/>
    </source>
</evidence>
<dbReference type="HOGENOM" id="CLU_130038_1_1_1"/>
<dbReference type="GO" id="GO:0070911">
    <property type="term" value="P:global genome nucleotide-excision repair"/>
    <property type="evidence" value="ECO:0007669"/>
    <property type="project" value="EnsemblFungi"/>
</dbReference>
<feature type="domain" description="SKP1 component POZ" evidence="5">
    <location>
        <begin position="3"/>
        <end position="62"/>
    </location>
</feature>
<dbReference type="GO" id="GO:0000113">
    <property type="term" value="C:nucleotide-excision repair factor 4 complex"/>
    <property type="evidence" value="ECO:0007669"/>
    <property type="project" value="EnsemblFungi"/>
</dbReference>
<dbReference type="InterPro" id="IPR039948">
    <property type="entry name" value="ELC1"/>
</dbReference>
<dbReference type="GeneID" id="5542755"/>
<dbReference type="FunCoup" id="A7TSM5">
    <property type="interactions" value="694"/>
</dbReference>
<keyword evidence="4" id="KW-0539">Nucleus</keyword>
<dbReference type="PhylomeDB" id="A7TSM5"/>
<dbReference type="AlphaFoldDB" id="A7TSM5"/>
<dbReference type="eggNOG" id="KOG3473">
    <property type="taxonomic scope" value="Eukaryota"/>
</dbReference>
<evidence type="ECO:0000313" key="6">
    <source>
        <dbReference type="EMBL" id="EDO14738.1"/>
    </source>
</evidence>
<dbReference type="SMART" id="SM00512">
    <property type="entry name" value="Skp1"/>
    <property type="match status" value="1"/>
</dbReference>
<sequence>MDSVVLISKDQIEFEISKESAILSPTLKTMLEGPFIEKNGKIELNDIESEVLSKIIDFLNYKLKYKDVDSNTDIPEFEIPTEMSLELLLAADYLQL</sequence>
<proteinExistence type="inferred from homology"/>
<dbReference type="GO" id="GO:0070449">
    <property type="term" value="C:elongin complex"/>
    <property type="evidence" value="ECO:0007669"/>
    <property type="project" value="EnsemblFungi"/>
</dbReference>
<dbReference type="OMA" id="ELMMAPN"/>
<dbReference type="GO" id="GO:0009411">
    <property type="term" value="P:response to UV"/>
    <property type="evidence" value="ECO:0007669"/>
    <property type="project" value="EnsemblFungi"/>
</dbReference>
<dbReference type="EMBL" id="DS480516">
    <property type="protein sequence ID" value="EDO14738.1"/>
    <property type="molecule type" value="Genomic_DNA"/>
</dbReference>
<dbReference type="InterPro" id="IPR016073">
    <property type="entry name" value="Skp1_comp_POZ"/>
</dbReference>
<dbReference type="RefSeq" id="XP_001642596.1">
    <property type="nucleotide sequence ID" value="XM_001642546.1"/>
</dbReference>
<dbReference type="InParanoid" id="A7TSM5"/>